<name>A0A1L7XS84_9HELO</name>
<keyword evidence="1" id="KW-0732">Signal</keyword>
<dbReference type="EMBL" id="FJOG01000048">
    <property type="protein sequence ID" value="CZR67903.1"/>
    <property type="molecule type" value="Genomic_DNA"/>
</dbReference>
<feature type="signal peptide" evidence="1">
    <location>
        <begin position="1"/>
        <end position="24"/>
    </location>
</feature>
<keyword evidence="3" id="KW-1185">Reference proteome</keyword>
<protein>
    <recommendedName>
        <fullName evidence="4">N-acetyltransferase domain-containing protein</fullName>
    </recommendedName>
</protein>
<evidence type="ECO:0000256" key="1">
    <source>
        <dbReference type="SAM" id="SignalP"/>
    </source>
</evidence>
<gene>
    <name evidence="2" type="ORF">PAC_17802</name>
</gene>
<organism evidence="2 3">
    <name type="scientific">Phialocephala subalpina</name>
    <dbReference type="NCBI Taxonomy" id="576137"/>
    <lineage>
        <taxon>Eukaryota</taxon>
        <taxon>Fungi</taxon>
        <taxon>Dikarya</taxon>
        <taxon>Ascomycota</taxon>
        <taxon>Pezizomycotina</taxon>
        <taxon>Leotiomycetes</taxon>
        <taxon>Helotiales</taxon>
        <taxon>Mollisiaceae</taxon>
        <taxon>Phialocephala</taxon>
        <taxon>Phialocephala fortinii species complex</taxon>
    </lineage>
</organism>
<dbReference type="STRING" id="576137.A0A1L7XS84"/>
<evidence type="ECO:0000313" key="3">
    <source>
        <dbReference type="Proteomes" id="UP000184330"/>
    </source>
</evidence>
<proteinExistence type="predicted"/>
<dbReference type="OrthoDB" id="2019666at2759"/>
<dbReference type="AlphaFoldDB" id="A0A1L7XS84"/>
<accession>A0A1L7XS84</accession>
<evidence type="ECO:0000313" key="2">
    <source>
        <dbReference type="EMBL" id="CZR67903.1"/>
    </source>
</evidence>
<reference evidence="2 3" key="1">
    <citation type="submission" date="2016-03" db="EMBL/GenBank/DDBJ databases">
        <authorList>
            <person name="Ploux O."/>
        </authorList>
    </citation>
    <scope>NUCLEOTIDE SEQUENCE [LARGE SCALE GENOMIC DNA]</scope>
    <source>
        <strain evidence="2 3">UAMH 11012</strain>
    </source>
</reference>
<sequence>MTYASTSGLSSITVLLVTLLVVDRDYRERGLAKGLLNQLKKDGVDLYGLMSSHPAACLAAAKAFGDSISTVQLEIISKYARDIIEASPINYVKDAKLCGNVFATSDISGLVSSVNSEFFVDHTEPLEAFAWAQEEMEWPLGDLLDGHEFLLILEARRRSRSRSTSRPGSSGT</sequence>
<feature type="chain" id="PRO_5012205529" description="N-acetyltransferase domain-containing protein" evidence="1">
    <location>
        <begin position="25"/>
        <end position="172"/>
    </location>
</feature>
<evidence type="ECO:0008006" key="4">
    <source>
        <dbReference type="Google" id="ProtNLM"/>
    </source>
</evidence>
<dbReference type="Proteomes" id="UP000184330">
    <property type="component" value="Unassembled WGS sequence"/>
</dbReference>